<gene>
    <name evidence="1" type="ORF">VNO78_34929</name>
</gene>
<proteinExistence type="predicted"/>
<dbReference type="EMBL" id="JAYMYS010000033">
    <property type="protein sequence ID" value="KAK7376077.1"/>
    <property type="molecule type" value="Genomic_DNA"/>
</dbReference>
<comment type="caution">
    <text evidence="1">The sequence shown here is derived from an EMBL/GenBank/DDBJ whole genome shotgun (WGS) entry which is preliminary data.</text>
</comment>
<name>A0AAN9NNM4_PSOTE</name>
<accession>A0AAN9NNM4</accession>
<protein>
    <submittedName>
        <fullName evidence="1">Uncharacterized protein</fullName>
    </submittedName>
</protein>
<evidence type="ECO:0000313" key="2">
    <source>
        <dbReference type="Proteomes" id="UP001386955"/>
    </source>
</evidence>
<evidence type="ECO:0000313" key="1">
    <source>
        <dbReference type="EMBL" id="KAK7376077.1"/>
    </source>
</evidence>
<reference evidence="1 2" key="1">
    <citation type="submission" date="2024-01" db="EMBL/GenBank/DDBJ databases">
        <title>The genomes of 5 underutilized Papilionoideae crops provide insights into root nodulation and disease resistanc.</title>
        <authorList>
            <person name="Jiang F."/>
        </authorList>
    </citation>
    <scope>NUCLEOTIDE SEQUENCE [LARGE SCALE GENOMIC DNA]</scope>
    <source>
        <strain evidence="1">DUOXIRENSHENG_FW03</strain>
        <tissue evidence="1">Leaves</tissue>
    </source>
</reference>
<sequence length="177" mass="19853">MAPQQRLHHTRNSFPHQDRNLDATHLGLNHYCDVVPAHEADLELNPSNVALKFGSKKPELGSSKAQSPSSLCFTKKILEKPFSAKTVLSYLLKSVLPNFLQFGQGSTVLSLKECPSKLSSLRPRQYSPILKSALLNVLQFGKVRHKTSEWRVIEDSAILGEKVSLEIDFANAYVRVW</sequence>
<organism evidence="1 2">
    <name type="scientific">Psophocarpus tetragonolobus</name>
    <name type="common">Winged bean</name>
    <name type="synonym">Dolichos tetragonolobus</name>
    <dbReference type="NCBI Taxonomy" id="3891"/>
    <lineage>
        <taxon>Eukaryota</taxon>
        <taxon>Viridiplantae</taxon>
        <taxon>Streptophyta</taxon>
        <taxon>Embryophyta</taxon>
        <taxon>Tracheophyta</taxon>
        <taxon>Spermatophyta</taxon>
        <taxon>Magnoliopsida</taxon>
        <taxon>eudicotyledons</taxon>
        <taxon>Gunneridae</taxon>
        <taxon>Pentapetalae</taxon>
        <taxon>rosids</taxon>
        <taxon>fabids</taxon>
        <taxon>Fabales</taxon>
        <taxon>Fabaceae</taxon>
        <taxon>Papilionoideae</taxon>
        <taxon>50 kb inversion clade</taxon>
        <taxon>NPAAA clade</taxon>
        <taxon>indigoferoid/millettioid clade</taxon>
        <taxon>Phaseoleae</taxon>
        <taxon>Psophocarpus</taxon>
    </lineage>
</organism>
<dbReference type="Proteomes" id="UP001386955">
    <property type="component" value="Unassembled WGS sequence"/>
</dbReference>
<dbReference type="AlphaFoldDB" id="A0AAN9NNM4"/>
<keyword evidence="2" id="KW-1185">Reference proteome</keyword>